<dbReference type="Gene3D" id="2.60.40.640">
    <property type="match status" value="1"/>
</dbReference>
<evidence type="ECO:0000313" key="2">
    <source>
        <dbReference type="Proteomes" id="UP000314294"/>
    </source>
</evidence>
<gene>
    <name evidence="1" type="primary">sag_1</name>
    <name evidence="1" type="ORF">EYF80_064188</name>
</gene>
<dbReference type="AlphaFoldDB" id="A0A4Z2EAA7"/>
<evidence type="ECO:0000313" key="1">
    <source>
        <dbReference type="EMBL" id="TNN25681.1"/>
    </source>
</evidence>
<proteinExistence type="predicted"/>
<dbReference type="Proteomes" id="UP000314294">
    <property type="component" value="Unassembled WGS sequence"/>
</dbReference>
<name>A0A4Z2EAA7_9TELE</name>
<dbReference type="SUPFAM" id="SSF81296">
    <property type="entry name" value="E set domains"/>
    <property type="match status" value="1"/>
</dbReference>
<dbReference type="InterPro" id="IPR014756">
    <property type="entry name" value="Ig_E-set"/>
</dbReference>
<organism evidence="1 2">
    <name type="scientific">Liparis tanakae</name>
    <name type="common">Tanaka's snailfish</name>
    <dbReference type="NCBI Taxonomy" id="230148"/>
    <lineage>
        <taxon>Eukaryota</taxon>
        <taxon>Metazoa</taxon>
        <taxon>Chordata</taxon>
        <taxon>Craniata</taxon>
        <taxon>Vertebrata</taxon>
        <taxon>Euteleostomi</taxon>
        <taxon>Actinopterygii</taxon>
        <taxon>Neopterygii</taxon>
        <taxon>Teleostei</taxon>
        <taxon>Neoteleostei</taxon>
        <taxon>Acanthomorphata</taxon>
        <taxon>Eupercaria</taxon>
        <taxon>Perciformes</taxon>
        <taxon>Cottioidei</taxon>
        <taxon>Cottales</taxon>
        <taxon>Liparidae</taxon>
        <taxon>Liparis</taxon>
    </lineage>
</organism>
<comment type="caution">
    <text evidence="1">The sequence shown here is derived from an EMBL/GenBank/DDBJ whole genome shotgun (WGS) entry which is preliminary data.</text>
</comment>
<dbReference type="EMBL" id="SRLO01011910">
    <property type="protein sequence ID" value="TNN25681.1"/>
    <property type="molecule type" value="Genomic_DNA"/>
</dbReference>
<reference evidence="1 2" key="1">
    <citation type="submission" date="2019-03" db="EMBL/GenBank/DDBJ databases">
        <title>First draft genome of Liparis tanakae, snailfish: a comprehensive survey of snailfish specific genes.</title>
        <authorList>
            <person name="Kim W."/>
            <person name="Song I."/>
            <person name="Jeong J.-H."/>
            <person name="Kim D."/>
            <person name="Kim S."/>
            <person name="Ryu S."/>
            <person name="Song J.Y."/>
            <person name="Lee S.K."/>
        </authorList>
    </citation>
    <scope>NUCLEOTIDE SEQUENCE [LARGE SCALE GENOMIC DNA]</scope>
    <source>
        <tissue evidence="1">Muscle</tissue>
    </source>
</reference>
<protein>
    <submittedName>
        <fullName evidence="1">S-arrestin</fullName>
    </submittedName>
</protein>
<keyword evidence="2" id="KW-1185">Reference proteome</keyword>
<accession>A0A4Z2EAA7</accession>
<dbReference type="InterPro" id="IPR014752">
    <property type="entry name" value="Arrestin-like_C"/>
</dbReference>
<dbReference type="GO" id="GO:0007399">
    <property type="term" value="P:nervous system development"/>
    <property type="evidence" value="ECO:0007669"/>
    <property type="project" value="UniProtKB-ARBA"/>
</dbReference>
<sequence length="54" mass="6124">MSEKPLHVKLSMPKEVHLSTFYHGEPVTVNVEVTNSSSRNIKDISLSGDERRRS</sequence>